<dbReference type="EMBL" id="FOZL01000002">
    <property type="protein sequence ID" value="SFS20549.1"/>
    <property type="molecule type" value="Genomic_DNA"/>
</dbReference>
<dbReference type="PROSITE" id="PS50932">
    <property type="entry name" value="HTH_LACI_2"/>
    <property type="match status" value="1"/>
</dbReference>
<keyword evidence="1" id="KW-0805">Transcription regulation</keyword>
<keyword evidence="3" id="KW-0804">Transcription</keyword>
<reference evidence="5 6" key="1">
    <citation type="submission" date="2016-10" db="EMBL/GenBank/DDBJ databases">
        <authorList>
            <person name="de Groot N.N."/>
        </authorList>
    </citation>
    <scope>NUCLEOTIDE SEQUENCE [LARGE SCALE GENOMIC DNA]</scope>
    <source>
        <strain evidence="5 6">DSM 21001</strain>
    </source>
</reference>
<sequence length="399" mass="43775">MGTSRFVALYEVPWELRCVGKRIPFSMVDKTAKKAGSKTKVTAAPEETASSPALVRPSLKMLAAHLGLSASTVSFVLNDVPGRSIPEVTRERVKAAAREFNYQPSLIARKLQGQRVNTVGILLPELGDGYHSQLIGGAGDWLMQQGFFYFTVHHKHKPELVSAYPEILEARGVEGILAIDTSLEKNIHLPTVLVAGHTEHRNISNIILDSHLGAELALGHLYELGHREIVYMKGQLVSQDTQARWAATMDVADKLGLKVEESMIIRLEQDSHSPEIGYPGIKKMVMDGKRFTAVVCFNDVAAMGVIRALSDCGLRIPEDVSVIGYDDVQAAAYHVPSLTTIRQPLRKMGEIAAMTLLDKLAGKQTEHILQVEPELIVRESTSAVHETCWTTRDLSAAVS</sequence>
<dbReference type="GO" id="GO:0003700">
    <property type="term" value="F:DNA-binding transcription factor activity"/>
    <property type="evidence" value="ECO:0007669"/>
    <property type="project" value="TreeGrafter"/>
</dbReference>
<dbReference type="Pfam" id="PF00356">
    <property type="entry name" value="LacI"/>
    <property type="match status" value="1"/>
</dbReference>
<gene>
    <name evidence="5" type="ORF">SAMN05421771_3688</name>
</gene>
<dbReference type="SUPFAM" id="SSF53822">
    <property type="entry name" value="Periplasmic binding protein-like I"/>
    <property type="match status" value="1"/>
</dbReference>
<evidence type="ECO:0000256" key="2">
    <source>
        <dbReference type="ARBA" id="ARBA00023125"/>
    </source>
</evidence>
<evidence type="ECO:0000256" key="1">
    <source>
        <dbReference type="ARBA" id="ARBA00023015"/>
    </source>
</evidence>
<proteinExistence type="predicted"/>
<evidence type="ECO:0000256" key="3">
    <source>
        <dbReference type="ARBA" id="ARBA00023163"/>
    </source>
</evidence>
<dbReference type="InterPro" id="IPR000843">
    <property type="entry name" value="HTH_LacI"/>
</dbReference>
<name>A0A1I6MY04_9BACT</name>
<dbReference type="CDD" id="cd01392">
    <property type="entry name" value="HTH_LacI"/>
    <property type="match status" value="1"/>
</dbReference>
<dbReference type="Gene3D" id="1.10.260.40">
    <property type="entry name" value="lambda repressor-like DNA-binding domains"/>
    <property type="match status" value="1"/>
</dbReference>
<dbReference type="STRING" id="474950.SAMN05421771_3688"/>
<dbReference type="GO" id="GO:0000976">
    <property type="term" value="F:transcription cis-regulatory region binding"/>
    <property type="evidence" value="ECO:0007669"/>
    <property type="project" value="TreeGrafter"/>
</dbReference>
<keyword evidence="6" id="KW-1185">Reference proteome</keyword>
<evidence type="ECO:0000313" key="6">
    <source>
        <dbReference type="Proteomes" id="UP000199024"/>
    </source>
</evidence>
<dbReference type="Gene3D" id="3.40.50.2300">
    <property type="match status" value="2"/>
</dbReference>
<evidence type="ECO:0000259" key="4">
    <source>
        <dbReference type="PROSITE" id="PS50932"/>
    </source>
</evidence>
<organism evidence="5 6">
    <name type="scientific">Granulicella pectinivorans</name>
    <dbReference type="NCBI Taxonomy" id="474950"/>
    <lineage>
        <taxon>Bacteria</taxon>
        <taxon>Pseudomonadati</taxon>
        <taxon>Acidobacteriota</taxon>
        <taxon>Terriglobia</taxon>
        <taxon>Terriglobales</taxon>
        <taxon>Acidobacteriaceae</taxon>
        <taxon>Granulicella</taxon>
    </lineage>
</organism>
<dbReference type="Proteomes" id="UP000199024">
    <property type="component" value="Unassembled WGS sequence"/>
</dbReference>
<dbReference type="InterPro" id="IPR010982">
    <property type="entry name" value="Lambda_DNA-bd_dom_sf"/>
</dbReference>
<dbReference type="InterPro" id="IPR046335">
    <property type="entry name" value="LacI/GalR-like_sensor"/>
</dbReference>
<dbReference type="CDD" id="cd06267">
    <property type="entry name" value="PBP1_LacI_sugar_binding-like"/>
    <property type="match status" value="1"/>
</dbReference>
<dbReference type="PANTHER" id="PTHR30146">
    <property type="entry name" value="LACI-RELATED TRANSCRIPTIONAL REPRESSOR"/>
    <property type="match status" value="1"/>
</dbReference>
<dbReference type="AlphaFoldDB" id="A0A1I6MY04"/>
<dbReference type="SUPFAM" id="SSF47413">
    <property type="entry name" value="lambda repressor-like DNA-binding domains"/>
    <property type="match status" value="1"/>
</dbReference>
<dbReference type="PANTHER" id="PTHR30146:SF155">
    <property type="entry name" value="ALANINE RACEMASE"/>
    <property type="match status" value="1"/>
</dbReference>
<feature type="domain" description="HTH lacI-type" evidence="4">
    <location>
        <begin position="57"/>
        <end position="113"/>
    </location>
</feature>
<dbReference type="InterPro" id="IPR028082">
    <property type="entry name" value="Peripla_BP_I"/>
</dbReference>
<evidence type="ECO:0000313" key="5">
    <source>
        <dbReference type="EMBL" id="SFS20549.1"/>
    </source>
</evidence>
<dbReference type="SMART" id="SM00354">
    <property type="entry name" value="HTH_LACI"/>
    <property type="match status" value="1"/>
</dbReference>
<protein>
    <submittedName>
        <fullName evidence="5">Transcriptional regulator, LacI family</fullName>
    </submittedName>
</protein>
<dbReference type="Pfam" id="PF13377">
    <property type="entry name" value="Peripla_BP_3"/>
    <property type="match status" value="1"/>
</dbReference>
<accession>A0A1I6MY04</accession>
<keyword evidence="2" id="KW-0238">DNA-binding</keyword>